<dbReference type="AlphaFoldDB" id="A0A2J6TC37"/>
<dbReference type="Pfam" id="PF00085">
    <property type="entry name" value="Thioredoxin"/>
    <property type="match status" value="1"/>
</dbReference>
<reference evidence="12 13" key="1">
    <citation type="submission" date="2016-04" db="EMBL/GenBank/DDBJ databases">
        <title>A degradative enzymes factory behind the ericoid mycorrhizal symbiosis.</title>
        <authorList>
            <consortium name="DOE Joint Genome Institute"/>
            <person name="Martino E."/>
            <person name="Morin E."/>
            <person name="Grelet G."/>
            <person name="Kuo A."/>
            <person name="Kohler A."/>
            <person name="Daghino S."/>
            <person name="Barry K."/>
            <person name="Choi C."/>
            <person name="Cichocki N."/>
            <person name="Clum A."/>
            <person name="Copeland A."/>
            <person name="Hainaut M."/>
            <person name="Haridas S."/>
            <person name="Labutti K."/>
            <person name="Lindquist E."/>
            <person name="Lipzen A."/>
            <person name="Khouja H.-R."/>
            <person name="Murat C."/>
            <person name="Ohm R."/>
            <person name="Olson A."/>
            <person name="Spatafora J."/>
            <person name="Veneault-Fourrey C."/>
            <person name="Henrissat B."/>
            <person name="Grigoriev I."/>
            <person name="Martin F."/>
            <person name="Perotto S."/>
        </authorList>
    </citation>
    <scope>NUCLEOTIDE SEQUENCE [LARGE SCALE GENOMIC DNA]</scope>
    <source>
        <strain evidence="12 13">E</strain>
    </source>
</reference>
<evidence type="ECO:0000256" key="5">
    <source>
        <dbReference type="ARBA" id="ARBA00012723"/>
    </source>
</evidence>
<comment type="catalytic activity">
    <reaction evidence="1">
        <text>Catalyzes the rearrangement of -S-S- bonds in proteins.</text>
        <dbReference type="EC" id="5.3.4.1"/>
    </reaction>
</comment>
<evidence type="ECO:0000256" key="8">
    <source>
        <dbReference type="ARBA" id="ARBA00023284"/>
    </source>
</evidence>
<evidence type="ECO:0000256" key="6">
    <source>
        <dbReference type="ARBA" id="ARBA00022824"/>
    </source>
</evidence>
<dbReference type="InParanoid" id="A0A2J6TC37"/>
<keyword evidence="6" id="KW-0256">Endoplasmic reticulum</keyword>
<evidence type="ECO:0000256" key="2">
    <source>
        <dbReference type="ARBA" id="ARBA00002692"/>
    </source>
</evidence>
<name>A0A2J6TC37_9HELO</name>
<keyword evidence="8" id="KW-0676">Redox-active center</keyword>
<dbReference type="OrthoDB" id="427280at2759"/>
<evidence type="ECO:0000313" key="13">
    <source>
        <dbReference type="Proteomes" id="UP000235371"/>
    </source>
</evidence>
<keyword evidence="7" id="KW-0413">Isomerase</keyword>
<dbReference type="SUPFAM" id="SSF52833">
    <property type="entry name" value="Thioredoxin-like"/>
    <property type="match status" value="3"/>
</dbReference>
<dbReference type="RefSeq" id="XP_024737498.1">
    <property type="nucleotide sequence ID" value="XM_024874664.1"/>
</dbReference>
<protein>
    <recommendedName>
        <fullName evidence="9">Protein disulfide-isomerase</fullName>
        <ecNumber evidence="5">5.3.4.1</ecNumber>
    </recommendedName>
</protein>
<dbReference type="GO" id="GO:0003756">
    <property type="term" value="F:protein disulfide isomerase activity"/>
    <property type="evidence" value="ECO:0007669"/>
    <property type="project" value="UniProtKB-EC"/>
</dbReference>
<dbReference type="GO" id="GO:0005788">
    <property type="term" value="C:endoplasmic reticulum lumen"/>
    <property type="evidence" value="ECO:0007669"/>
    <property type="project" value="UniProtKB-SubCell"/>
</dbReference>
<keyword evidence="13" id="KW-1185">Reference proteome</keyword>
<evidence type="ECO:0000256" key="1">
    <source>
        <dbReference type="ARBA" id="ARBA00001182"/>
    </source>
</evidence>
<keyword evidence="10" id="KW-0732">Signal</keyword>
<dbReference type="InterPro" id="IPR036249">
    <property type="entry name" value="Thioredoxin-like_sf"/>
</dbReference>
<feature type="signal peptide" evidence="10">
    <location>
        <begin position="1"/>
        <end position="20"/>
    </location>
</feature>
<feature type="chain" id="PRO_5014412944" description="Protein disulfide-isomerase" evidence="10">
    <location>
        <begin position="21"/>
        <end position="355"/>
    </location>
</feature>
<dbReference type="CDD" id="cd02961">
    <property type="entry name" value="PDI_a_family"/>
    <property type="match status" value="1"/>
</dbReference>
<sequence>MWSLRVPALLISATLTASSAVLQLQGDNFQSHLETHSPVLVNCSEPCRNLKPEFEAAAEVLKKRDIACISIDCSLENKTCIANHITSYPTIRIFHGPEKFTRYRNERKAPNIISYMIRDSLPLVLEVTTDNIEEVLLMGTSTLIAYIDEDDQKSRSVFTSFAEAHQNEFIYGITSNLTLAKSNVQKAPFVIVYSPLDQVNPIFKDTFSLDKLEAFANKYSTPLIGTFSLETYYAYTEALPPSSPCTPSDHSSLLSLLKPIAEKHKSKLNFATIDATKYRFFAKALNLATDKFPAFVIEDTVSGDTAPFDQDEEVTGQKIEGFVQKYFELRGKGNVPVQTAVSFPFGMETLTDHCM</sequence>
<evidence type="ECO:0000256" key="9">
    <source>
        <dbReference type="ARBA" id="ARBA00039846"/>
    </source>
</evidence>
<evidence type="ECO:0000256" key="4">
    <source>
        <dbReference type="ARBA" id="ARBA00006347"/>
    </source>
</evidence>
<dbReference type="EMBL" id="KZ613788">
    <property type="protein sequence ID" value="PMD60594.1"/>
    <property type="molecule type" value="Genomic_DNA"/>
</dbReference>
<dbReference type="CDD" id="cd02982">
    <property type="entry name" value="PDI_b'_family"/>
    <property type="match status" value="1"/>
</dbReference>
<evidence type="ECO:0000313" key="12">
    <source>
        <dbReference type="EMBL" id="PMD60594.1"/>
    </source>
</evidence>
<proteinExistence type="inferred from homology"/>
<evidence type="ECO:0000259" key="11">
    <source>
        <dbReference type="Pfam" id="PF00085"/>
    </source>
</evidence>
<evidence type="ECO:0000256" key="10">
    <source>
        <dbReference type="SAM" id="SignalP"/>
    </source>
</evidence>
<comment type="subcellular location">
    <subcellularLocation>
        <location evidence="3">Endoplasmic reticulum lumen</location>
    </subcellularLocation>
</comment>
<comment type="function">
    <text evidence="2">Participates in the folding of proteins containing disulfide bonds, may be involved in glycosylation, prolyl hydroxylation and triglyceride transfer.</text>
</comment>
<dbReference type="EC" id="5.3.4.1" evidence="5"/>
<dbReference type="STRING" id="1095630.A0A2J6TC37"/>
<organism evidence="12 13">
    <name type="scientific">Hyaloscypha bicolor E</name>
    <dbReference type="NCBI Taxonomy" id="1095630"/>
    <lineage>
        <taxon>Eukaryota</taxon>
        <taxon>Fungi</taxon>
        <taxon>Dikarya</taxon>
        <taxon>Ascomycota</taxon>
        <taxon>Pezizomycotina</taxon>
        <taxon>Leotiomycetes</taxon>
        <taxon>Helotiales</taxon>
        <taxon>Hyaloscyphaceae</taxon>
        <taxon>Hyaloscypha</taxon>
        <taxon>Hyaloscypha bicolor</taxon>
    </lineage>
</organism>
<dbReference type="GO" id="GO:0006457">
    <property type="term" value="P:protein folding"/>
    <property type="evidence" value="ECO:0007669"/>
    <property type="project" value="TreeGrafter"/>
</dbReference>
<dbReference type="GO" id="GO:0034976">
    <property type="term" value="P:response to endoplasmic reticulum stress"/>
    <property type="evidence" value="ECO:0007669"/>
    <property type="project" value="TreeGrafter"/>
</dbReference>
<dbReference type="InterPro" id="IPR013766">
    <property type="entry name" value="Thioredoxin_domain"/>
</dbReference>
<dbReference type="Gene3D" id="3.40.30.10">
    <property type="entry name" value="Glutaredoxin"/>
    <property type="match status" value="3"/>
</dbReference>
<accession>A0A2J6TC37</accession>
<dbReference type="Pfam" id="PF13848">
    <property type="entry name" value="Thioredoxin_6"/>
    <property type="match status" value="1"/>
</dbReference>
<comment type="similarity">
    <text evidence="4">Belongs to the protein disulfide isomerase family.</text>
</comment>
<evidence type="ECO:0000256" key="7">
    <source>
        <dbReference type="ARBA" id="ARBA00023235"/>
    </source>
</evidence>
<dbReference type="Proteomes" id="UP000235371">
    <property type="component" value="Unassembled WGS sequence"/>
</dbReference>
<gene>
    <name evidence="12" type="ORF">K444DRAFT_527855</name>
</gene>
<dbReference type="PANTHER" id="PTHR18929:SF132">
    <property type="entry name" value="PROTEIN DISULFIDE-ISOMERASE A3"/>
    <property type="match status" value="1"/>
</dbReference>
<dbReference type="PANTHER" id="PTHR18929">
    <property type="entry name" value="PROTEIN DISULFIDE ISOMERASE"/>
    <property type="match status" value="1"/>
</dbReference>
<feature type="domain" description="Thioredoxin" evidence="11">
    <location>
        <begin position="21"/>
        <end position="116"/>
    </location>
</feature>
<dbReference type="GeneID" id="36582744"/>
<evidence type="ECO:0000256" key="3">
    <source>
        <dbReference type="ARBA" id="ARBA00004319"/>
    </source>
</evidence>